<proteinExistence type="predicted"/>
<reference evidence="2 3" key="1">
    <citation type="journal article" date="2017" name="Arch. Microbiol.">
        <title>Mariprofundus micogutta sp. nov., a novel iron-oxidizing zetaproteobacterium isolated from a deep-sea hydrothermal field at the Bayonnaise knoll of the Izu-Ogasawara arc, and a description of Mariprofundales ord. nov. and Zetaproteobacteria classis nov.</title>
        <authorList>
            <person name="Makita H."/>
            <person name="Tanaka E."/>
            <person name="Mitsunobu S."/>
            <person name="Miyazaki M."/>
            <person name="Nunoura T."/>
            <person name="Uematsu K."/>
            <person name="Takaki Y."/>
            <person name="Nishi S."/>
            <person name="Shimamura S."/>
            <person name="Takai K."/>
        </authorList>
    </citation>
    <scope>NUCLEOTIDE SEQUENCE [LARGE SCALE GENOMIC DNA]</scope>
    <source>
        <strain evidence="2 3">ET2</strain>
    </source>
</reference>
<keyword evidence="1" id="KW-0175">Coiled coil</keyword>
<protein>
    <submittedName>
        <fullName evidence="2">Uncharacterized protein</fullName>
    </submittedName>
</protein>
<comment type="caution">
    <text evidence="2">The sequence shown here is derived from an EMBL/GenBank/DDBJ whole genome shotgun (WGS) entry which is preliminary data.</text>
</comment>
<dbReference type="EMBL" id="BDFD01000003">
    <property type="protein sequence ID" value="GAV19659.1"/>
    <property type="molecule type" value="Genomic_DNA"/>
</dbReference>
<accession>A0A1L8CLD9</accession>
<organism evidence="2 3">
    <name type="scientific">Mariprofundus micogutta</name>
    <dbReference type="NCBI Taxonomy" id="1921010"/>
    <lineage>
        <taxon>Bacteria</taxon>
        <taxon>Pseudomonadati</taxon>
        <taxon>Pseudomonadota</taxon>
        <taxon>Candidatius Mariprofundia</taxon>
        <taxon>Mariprofundales</taxon>
        <taxon>Mariprofundaceae</taxon>
        <taxon>Mariprofundus</taxon>
    </lineage>
</organism>
<feature type="coiled-coil region" evidence="1">
    <location>
        <begin position="6"/>
        <end position="89"/>
    </location>
</feature>
<dbReference type="AlphaFoldDB" id="A0A1L8CLD9"/>
<name>A0A1L8CLD9_9PROT</name>
<dbReference type="Proteomes" id="UP000231632">
    <property type="component" value="Unassembled WGS sequence"/>
</dbReference>
<evidence type="ECO:0000313" key="3">
    <source>
        <dbReference type="Proteomes" id="UP000231632"/>
    </source>
</evidence>
<evidence type="ECO:0000256" key="1">
    <source>
        <dbReference type="SAM" id="Coils"/>
    </source>
</evidence>
<dbReference type="OrthoDB" id="5295883at2"/>
<dbReference type="RefSeq" id="WP_072658906.1">
    <property type="nucleotide sequence ID" value="NZ_BDFD01000003.1"/>
</dbReference>
<gene>
    <name evidence="2" type="ORF">MMIC_P0610</name>
</gene>
<evidence type="ECO:0000313" key="2">
    <source>
        <dbReference type="EMBL" id="GAV19659.1"/>
    </source>
</evidence>
<keyword evidence="3" id="KW-1185">Reference proteome</keyword>
<dbReference type="STRING" id="1921010.MMIC_P0610"/>
<sequence length="94" mass="11068">MHESPQQALESRIEQLTEHLSEIRRNMEKTIADNHRMREVVRIAESELRKRRDQVQKLEGELEGLQNNKLEARARVEHAMEKLDDLISQQGEPS</sequence>